<dbReference type="Gene3D" id="1.10.1200.10">
    <property type="entry name" value="ACP-like"/>
    <property type="match status" value="1"/>
</dbReference>
<dbReference type="GO" id="GO:0071766">
    <property type="term" value="P:Actinobacterium-type cell wall biogenesis"/>
    <property type="evidence" value="ECO:0007669"/>
    <property type="project" value="UniProtKB-ARBA"/>
</dbReference>
<dbReference type="GO" id="GO:0006633">
    <property type="term" value="P:fatty acid biosynthetic process"/>
    <property type="evidence" value="ECO:0007669"/>
    <property type="project" value="TreeGrafter"/>
</dbReference>
<accession>A0A917ZQ65</accession>
<dbReference type="Pfam" id="PF01553">
    <property type="entry name" value="Acyltransferase"/>
    <property type="match status" value="1"/>
</dbReference>
<organism evidence="5 6">
    <name type="scientific">Marinobacterium nitratireducens</name>
    <dbReference type="NCBI Taxonomy" id="518897"/>
    <lineage>
        <taxon>Bacteria</taxon>
        <taxon>Pseudomonadati</taxon>
        <taxon>Pseudomonadota</taxon>
        <taxon>Gammaproteobacteria</taxon>
        <taxon>Oceanospirillales</taxon>
        <taxon>Oceanospirillaceae</taxon>
        <taxon>Marinobacterium</taxon>
    </lineage>
</organism>
<dbReference type="GO" id="GO:0005886">
    <property type="term" value="C:plasma membrane"/>
    <property type="evidence" value="ECO:0007669"/>
    <property type="project" value="TreeGrafter"/>
</dbReference>
<gene>
    <name evidence="5" type="ORF">GCM10011348_44010</name>
</gene>
<dbReference type="SUPFAM" id="SSF47336">
    <property type="entry name" value="ACP-like"/>
    <property type="match status" value="1"/>
</dbReference>
<keyword evidence="6" id="KW-1185">Reference proteome</keyword>
<dbReference type="EMBL" id="BMLT01000017">
    <property type="protein sequence ID" value="GGO88472.1"/>
    <property type="molecule type" value="Genomic_DNA"/>
</dbReference>
<dbReference type="InterPro" id="IPR045851">
    <property type="entry name" value="AMP-bd_C_sf"/>
</dbReference>
<dbReference type="SUPFAM" id="SSF69593">
    <property type="entry name" value="Glycerol-3-phosphate (1)-acyltransferase"/>
    <property type="match status" value="1"/>
</dbReference>
<sequence length="939" mass="102641">MMATGPDADIRAQLLQLVDQLCTELRSQGLDRPVELDSRLEQDLGLDSLSRAELFSRIEQRFGAALPGQTFAEAETPRDLLRALQNASPVAVPPQAAPVTADNGDSVAGLPRHAGTLVEALAWHVEHHPQRTHIHFHRDADDGEQLSYGGLWREACALTAGLQRKGVEAGQKVALMLPTGRDYFISFVAIWLAGATPVPLYPPLGRRQLEDQLQRQAGILDNCQARLLIAPAAAQPLEPLLKARVGGLQALVQPADLAADADQARILPCAPGDIALLQYTSGSTGNPKGVVLSHANLLANIRAAGQALRVDSRDVFVSWLPLYHDMGLIGAWFGSLYHAVRLVSLPPQDFLARPARWLEALHRHRGTLSAAPNFAYELCLQRVPEPLLEGLDLSAWRLALNGAEAVNPATLEAFSRRFERCGLQRTTVFPVYGLAECSVALAFPEPGLEAVIDRVQRAPLMREGIAEPATARDSDTLEFACCGRAIPGHRIRICDDSGRELPQRRQGRIQFRGPSATSGYYRNSEATARLFEGDWLETGDLGYLTANGLHITGRSKDLIIRAGRNLYPEELERAVGEVPGLRRGRVAAFGIDDAGTERLILMAESRTRDERLQEQQRRDAAAAVSALIGEPPDEVVLVPAGILLKTSSGKIRRNDCRERYRRGDYRIRPPWRQKMRLLLTTLKPAGRRLSRRLGQHLFAGWALVTGIPLALIAALALLGLPSVRSRWRALHRITRLWARLTRTPIRVRGLDNLGGGGACVCVANHSSYLDAFVLLAALPEPLAFVAKAELQEAKLLRPLLDRLGIRYVNRRDPEQGLLDARDASEHLKQGARMLFFPEGTFEDSAGLLPFHTGAFVCAAESGTPVVPIAIRGTRPILRGDSWYAYHGALDLVIGAPISGDPGKATWEQALALRDRARAHILRHCGEPDLAGSSGSLEST</sequence>
<dbReference type="CDD" id="cd05931">
    <property type="entry name" value="FAAL"/>
    <property type="match status" value="1"/>
</dbReference>
<dbReference type="InterPro" id="IPR040097">
    <property type="entry name" value="FAAL/FAAC"/>
</dbReference>
<proteinExistence type="inferred from homology"/>
<dbReference type="GO" id="GO:0070566">
    <property type="term" value="F:adenylyltransferase activity"/>
    <property type="evidence" value="ECO:0007669"/>
    <property type="project" value="TreeGrafter"/>
</dbReference>
<evidence type="ECO:0000313" key="5">
    <source>
        <dbReference type="EMBL" id="GGO88472.1"/>
    </source>
</evidence>
<dbReference type="RefSeq" id="WP_188862798.1">
    <property type="nucleotide sequence ID" value="NZ_BMLT01000017.1"/>
</dbReference>
<dbReference type="Pfam" id="PF00550">
    <property type="entry name" value="PP-binding"/>
    <property type="match status" value="1"/>
</dbReference>
<evidence type="ECO:0000313" key="6">
    <source>
        <dbReference type="Proteomes" id="UP000599578"/>
    </source>
</evidence>
<dbReference type="PROSITE" id="PS50075">
    <property type="entry name" value="CARRIER"/>
    <property type="match status" value="1"/>
</dbReference>
<evidence type="ECO:0000256" key="1">
    <source>
        <dbReference type="ARBA" id="ARBA00006432"/>
    </source>
</evidence>
<keyword evidence="2" id="KW-0436">Ligase</keyword>
<dbReference type="SUPFAM" id="SSF56801">
    <property type="entry name" value="Acetyl-CoA synthetase-like"/>
    <property type="match status" value="1"/>
</dbReference>
<dbReference type="InterPro" id="IPR009081">
    <property type="entry name" value="PP-bd_ACP"/>
</dbReference>
<dbReference type="Pfam" id="PF00501">
    <property type="entry name" value="AMP-binding"/>
    <property type="match status" value="1"/>
</dbReference>
<dbReference type="Gene3D" id="3.40.50.12780">
    <property type="entry name" value="N-terminal domain of ligase-like"/>
    <property type="match status" value="1"/>
</dbReference>
<dbReference type="PANTHER" id="PTHR22754:SF32">
    <property type="entry name" value="DISCO-INTERACTING PROTEIN 2"/>
    <property type="match status" value="1"/>
</dbReference>
<dbReference type="CDD" id="cd07989">
    <property type="entry name" value="LPLAT_AGPAT-like"/>
    <property type="match status" value="1"/>
</dbReference>
<dbReference type="SMART" id="SM00563">
    <property type="entry name" value="PlsC"/>
    <property type="match status" value="1"/>
</dbReference>
<dbReference type="PROSITE" id="PS00455">
    <property type="entry name" value="AMP_BINDING"/>
    <property type="match status" value="1"/>
</dbReference>
<keyword evidence="3" id="KW-0472">Membrane</keyword>
<dbReference type="Proteomes" id="UP000599578">
    <property type="component" value="Unassembled WGS sequence"/>
</dbReference>
<comment type="similarity">
    <text evidence="1">Belongs to the ATP-dependent AMP-binding enzyme family.</text>
</comment>
<dbReference type="InterPro" id="IPR002123">
    <property type="entry name" value="Plipid/glycerol_acylTrfase"/>
</dbReference>
<dbReference type="InterPro" id="IPR036736">
    <property type="entry name" value="ACP-like_sf"/>
</dbReference>
<dbReference type="InterPro" id="IPR042099">
    <property type="entry name" value="ANL_N_sf"/>
</dbReference>
<protein>
    <submittedName>
        <fullName evidence="5">Acyl-CoA synthetase</fullName>
    </submittedName>
</protein>
<evidence type="ECO:0000256" key="2">
    <source>
        <dbReference type="ARBA" id="ARBA00022598"/>
    </source>
</evidence>
<evidence type="ECO:0000256" key="3">
    <source>
        <dbReference type="SAM" id="Phobius"/>
    </source>
</evidence>
<dbReference type="InterPro" id="IPR000873">
    <property type="entry name" value="AMP-dep_synth/lig_dom"/>
</dbReference>
<reference evidence="5 6" key="1">
    <citation type="journal article" date="2014" name="Int. J. Syst. Evol. Microbiol.">
        <title>Complete genome sequence of Corynebacterium casei LMG S-19264T (=DSM 44701T), isolated from a smear-ripened cheese.</title>
        <authorList>
            <consortium name="US DOE Joint Genome Institute (JGI-PGF)"/>
            <person name="Walter F."/>
            <person name="Albersmeier A."/>
            <person name="Kalinowski J."/>
            <person name="Ruckert C."/>
        </authorList>
    </citation>
    <scope>NUCLEOTIDE SEQUENCE [LARGE SCALE GENOMIC DNA]</scope>
    <source>
        <strain evidence="5 6">CGMCC 1.7286</strain>
    </source>
</reference>
<dbReference type="AlphaFoldDB" id="A0A917ZQ65"/>
<dbReference type="Gene3D" id="3.30.300.30">
    <property type="match status" value="1"/>
</dbReference>
<dbReference type="GO" id="GO:0016874">
    <property type="term" value="F:ligase activity"/>
    <property type="evidence" value="ECO:0007669"/>
    <property type="project" value="UniProtKB-KW"/>
</dbReference>
<keyword evidence="3" id="KW-0812">Transmembrane</keyword>
<comment type="caution">
    <text evidence="5">The sequence shown here is derived from an EMBL/GenBank/DDBJ whole genome shotgun (WGS) entry which is preliminary data.</text>
</comment>
<dbReference type="PANTHER" id="PTHR22754">
    <property type="entry name" value="DISCO-INTERACTING PROTEIN 2 DIP2 -RELATED"/>
    <property type="match status" value="1"/>
</dbReference>
<feature type="domain" description="Carrier" evidence="4">
    <location>
        <begin position="12"/>
        <end position="88"/>
    </location>
</feature>
<name>A0A917ZQ65_9GAMM</name>
<dbReference type="GO" id="GO:0016746">
    <property type="term" value="F:acyltransferase activity"/>
    <property type="evidence" value="ECO:0007669"/>
    <property type="project" value="InterPro"/>
</dbReference>
<evidence type="ECO:0000259" key="4">
    <source>
        <dbReference type="PROSITE" id="PS50075"/>
    </source>
</evidence>
<dbReference type="InterPro" id="IPR020845">
    <property type="entry name" value="AMP-binding_CS"/>
</dbReference>
<dbReference type="FunFam" id="3.40.50.12780:FF:000013">
    <property type="entry name" value="Long-chain-fatty-acid--AMP ligase FadD32"/>
    <property type="match status" value="1"/>
</dbReference>
<feature type="transmembrane region" description="Helical" evidence="3">
    <location>
        <begin position="698"/>
        <end position="720"/>
    </location>
</feature>
<keyword evidence="3" id="KW-1133">Transmembrane helix</keyword>